<evidence type="ECO:0000259" key="1">
    <source>
        <dbReference type="Pfam" id="PF16289"/>
    </source>
</evidence>
<proteinExistence type="predicted"/>
<dbReference type="AlphaFoldDB" id="A0A5D0J1U7"/>
<reference evidence="2 3" key="1">
    <citation type="submission" date="2019-08" db="EMBL/GenBank/DDBJ databases">
        <title>Seonamhaeicola sediminis sp. nov., isolated from marine sediment.</title>
        <authorList>
            <person name="Cao W.R."/>
        </authorList>
    </citation>
    <scope>NUCLEOTIDE SEQUENCE [LARGE SCALE GENOMIC DNA]</scope>
    <source>
        <strain evidence="2 3">B011</strain>
    </source>
</reference>
<dbReference type="EMBL" id="VSDQ01000241">
    <property type="protein sequence ID" value="TYA89198.1"/>
    <property type="molecule type" value="Genomic_DNA"/>
</dbReference>
<sequence length="362" mass="42835">MLKTRNIFIDTETFVANNFFQNKNLSRLAEFGKMDTVNLYLTEITIKEIQSNIREELQYAQDEINRFKKNIANKGRILKNVEEYSKYISLPKLDINVDYDKINEELDKFIETGKITIIPFTTADLRDIIYRYFNREKPFGLGKKKYEFPDAIVLSAIEKWCEEYSCQIYVVSQDKDLKDYTSKNIIPIPNLRTILNKINTQFNNDRLEWINKIFLDSEEIIKEKIIEKFSFKIKDEIWYDVSIENVEVDEIKLFEPSIVQDNQDIGETIFQFDFDISFSMDVYYSDHSLSSYDKEDDKWYFPEPRTVNIALATTQTAEISIEAIYEDRLLNKNNDISIFCSYCSIPDSEKITDELDGYQLQL</sequence>
<feature type="domain" description="DUF4935" evidence="1">
    <location>
        <begin position="7"/>
        <end position="176"/>
    </location>
</feature>
<organism evidence="2 3">
    <name type="scientific">Seonamhaeicola marinus</name>
    <dbReference type="NCBI Taxonomy" id="1912246"/>
    <lineage>
        <taxon>Bacteria</taxon>
        <taxon>Pseudomonadati</taxon>
        <taxon>Bacteroidota</taxon>
        <taxon>Flavobacteriia</taxon>
        <taxon>Flavobacteriales</taxon>
        <taxon>Flavobacteriaceae</taxon>
    </lineage>
</organism>
<dbReference type="Proteomes" id="UP000323930">
    <property type="component" value="Unassembled WGS sequence"/>
</dbReference>
<dbReference type="Pfam" id="PF16289">
    <property type="entry name" value="PIN_12"/>
    <property type="match status" value="1"/>
</dbReference>
<gene>
    <name evidence="2" type="ORF">FUA24_03415</name>
</gene>
<dbReference type="InterPro" id="IPR032557">
    <property type="entry name" value="DUF4935"/>
</dbReference>
<dbReference type="OrthoDB" id="9766796at2"/>
<keyword evidence="3" id="KW-1185">Reference proteome</keyword>
<accession>A0A5D0J1U7</accession>
<protein>
    <recommendedName>
        <fullName evidence="1">DUF4935 domain-containing protein</fullName>
    </recommendedName>
</protein>
<name>A0A5D0J1U7_9FLAO</name>
<evidence type="ECO:0000313" key="2">
    <source>
        <dbReference type="EMBL" id="TYA89198.1"/>
    </source>
</evidence>
<dbReference type="RefSeq" id="WP_148540064.1">
    <property type="nucleotide sequence ID" value="NZ_VSDQ01000241.1"/>
</dbReference>
<evidence type="ECO:0000313" key="3">
    <source>
        <dbReference type="Proteomes" id="UP000323930"/>
    </source>
</evidence>
<comment type="caution">
    <text evidence="2">The sequence shown here is derived from an EMBL/GenBank/DDBJ whole genome shotgun (WGS) entry which is preliminary data.</text>
</comment>